<dbReference type="GO" id="GO:0050661">
    <property type="term" value="F:NADP binding"/>
    <property type="evidence" value="ECO:0007669"/>
    <property type="project" value="InterPro"/>
</dbReference>
<feature type="active site" evidence="3">
    <location>
        <position position="177"/>
    </location>
</feature>
<dbReference type="InterPro" id="IPR013328">
    <property type="entry name" value="6PGD_dom2"/>
</dbReference>
<reference evidence="6 7" key="1">
    <citation type="journal article" date="2014" name="Int. J. Syst. Evol. Microbiol.">
        <title>Complete genome sequence of Corynebacterium casei LMG S-19264T (=DSM 44701T), isolated from a smear-ripened cheese.</title>
        <authorList>
            <consortium name="US DOE Joint Genome Institute (JGI-PGF)"/>
            <person name="Walter F."/>
            <person name="Albersmeier A."/>
            <person name="Kalinowski J."/>
            <person name="Ruckert C."/>
        </authorList>
    </citation>
    <scope>NUCLEOTIDE SEQUENCE [LARGE SCALE GENOMIC DNA]</scope>
    <source>
        <strain evidence="6 7">CGMCC 1.16330</strain>
    </source>
</reference>
<dbReference type="Gene3D" id="3.40.50.720">
    <property type="entry name" value="NAD(P)-binding Rossmann-like Domain"/>
    <property type="match status" value="1"/>
</dbReference>
<dbReference type="PANTHER" id="PTHR43060">
    <property type="entry name" value="3-HYDROXYISOBUTYRATE DEHYDROGENASE-LIKE 1, MITOCHONDRIAL-RELATED"/>
    <property type="match status" value="1"/>
</dbReference>
<feature type="domain" description="3-hydroxyisobutyrate dehydrogenase-like NAD-binding" evidence="5">
    <location>
        <begin position="171"/>
        <end position="292"/>
    </location>
</feature>
<keyword evidence="2" id="KW-0520">NAD</keyword>
<dbReference type="InterPro" id="IPR006115">
    <property type="entry name" value="6PGDH_NADP-bd"/>
</dbReference>
<protein>
    <submittedName>
        <fullName evidence="6">3-hydroxyisobutyrate dehydrogenase</fullName>
    </submittedName>
</protein>
<evidence type="ECO:0000256" key="1">
    <source>
        <dbReference type="ARBA" id="ARBA00023002"/>
    </source>
</evidence>
<accession>A0A8J2ZCL2</accession>
<dbReference type="Gene3D" id="1.10.1040.10">
    <property type="entry name" value="N-(1-d-carboxylethyl)-l-norvaline Dehydrogenase, domain 2"/>
    <property type="match status" value="1"/>
</dbReference>
<dbReference type="SUPFAM" id="SSF51735">
    <property type="entry name" value="NAD(P)-binding Rossmann-fold domains"/>
    <property type="match status" value="1"/>
</dbReference>
<dbReference type="InterPro" id="IPR008927">
    <property type="entry name" value="6-PGluconate_DH-like_C_sf"/>
</dbReference>
<dbReference type="SUPFAM" id="SSF48179">
    <property type="entry name" value="6-phosphogluconate dehydrogenase C-terminal domain-like"/>
    <property type="match status" value="1"/>
</dbReference>
<proteinExistence type="predicted"/>
<evidence type="ECO:0000313" key="7">
    <source>
        <dbReference type="Proteomes" id="UP000597507"/>
    </source>
</evidence>
<organism evidence="6 7">
    <name type="scientific">Caldovatus sediminis</name>
    <dbReference type="NCBI Taxonomy" id="2041189"/>
    <lineage>
        <taxon>Bacteria</taxon>
        <taxon>Pseudomonadati</taxon>
        <taxon>Pseudomonadota</taxon>
        <taxon>Alphaproteobacteria</taxon>
        <taxon>Acetobacterales</taxon>
        <taxon>Roseomonadaceae</taxon>
        <taxon>Caldovatus</taxon>
    </lineage>
</organism>
<dbReference type="PANTHER" id="PTHR43060:SF15">
    <property type="entry name" value="3-HYDROXYISOBUTYRATE DEHYDROGENASE-LIKE 1, MITOCHONDRIAL-RELATED"/>
    <property type="match status" value="1"/>
</dbReference>
<dbReference type="InterPro" id="IPR036291">
    <property type="entry name" value="NAD(P)-bd_dom_sf"/>
</dbReference>
<sequence>MSGTGAPERIGFIGTGIMGGPMAGHLLRAGHPLTVFNRSRARAQPLLDAGAAWADSPAAVAAASDIVITIVGFPADVEEIYLGPQGLIAHARPGTLLIDMTTSSPSLAVRIAREAAARGVQALDAPVSGGDVGARNATLSIMVGGEAAAFERARPVFERMGRTINHMGGPGAGQHTKMANQIVIASTVMGVAEGLAYARAAGLDGAKLLAALGPGAAGSAQLAVQGPKMLAGDYAPGFMVKHFLKDLGIALAEAERMRLDLPGLALAKRLFERVQAEPGGAERGTQALIRVYGGASAGA</sequence>
<evidence type="ECO:0000256" key="3">
    <source>
        <dbReference type="PIRSR" id="PIRSR000103-1"/>
    </source>
</evidence>
<dbReference type="InterPro" id="IPR029154">
    <property type="entry name" value="HIBADH-like_NADP-bd"/>
</dbReference>
<dbReference type="AlphaFoldDB" id="A0A8J2ZCL2"/>
<evidence type="ECO:0000259" key="5">
    <source>
        <dbReference type="Pfam" id="PF14833"/>
    </source>
</evidence>
<dbReference type="Proteomes" id="UP000597507">
    <property type="component" value="Unassembled WGS sequence"/>
</dbReference>
<dbReference type="Pfam" id="PF03446">
    <property type="entry name" value="NAD_binding_2"/>
    <property type="match status" value="1"/>
</dbReference>
<name>A0A8J2ZCL2_9PROT</name>
<dbReference type="GO" id="GO:0051287">
    <property type="term" value="F:NAD binding"/>
    <property type="evidence" value="ECO:0007669"/>
    <property type="project" value="InterPro"/>
</dbReference>
<evidence type="ECO:0000256" key="2">
    <source>
        <dbReference type="ARBA" id="ARBA00023027"/>
    </source>
</evidence>
<dbReference type="PIRSF" id="PIRSF000103">
    <property type="entry name" value="HIBADH"/>
    <property type="match status" value="1"/>
</dbReference>
<dbReference type="InterPro" id="IPR015815">
    <property type="entry name" value="HIBADH-related"/>
</dbReference>
<dbReference type="RefSeq" id="WP_188901065.1">
    <property type="nucleotide sequence ID" value="NZ_BMKS01000007.1"/>
</dbReference>
<keyword evidence="7" id="KW-1185">Reference proteome</keyword>
<gene>
    <name evidence="6" type="ORF">GCM10010964_27190</name>
</gene>
<evidence type="ECO:0000259" key="4">
    <source>
        <dbReference type="Pfam" id="PF03446"/>
    </source>
</evidence>
<feature type="domain" description="6-phosphogluconate dehydrogenase NADP-binding" evidence="4">
    <location>
        <begin position="9"/>
        <end position="168"/>
    </location>
</feature>
<dbReference type="GO" id="GO:0016491">
    <property type="term" value="F:oxidoreductase activity"/>
    <property type="evidence" value="ECO:0007669"/>
    <property type="project" value="UniProtKB-KW"/>
</dbReference>
<dbReference type="EMBL" id="BMKS01000007">
    <property type="protein sequence ID" value="GGG37895.1"/>
    <property type="molecule type" value="Genomic_DNA"/>
</dbReference>
<keyword evidence="1" id="KW-0560">Oxidoreductase</keyword>
<comment type="caution">
    <text evidence="6">The sequence shown here is derived from an EMBL/GenBank/DDBJ whole genome shotgun (WGS) entry which is preliminary data.</text>
</comment>
<dbReference type="Pfam" id="PF14833">
    <property type="entry name" value="NAD_binding_11"/>
    <property type="match status" value="1"/>
</dbReference>
<evidence type="ECO:0000313" key="6">
    <source>
        <dbReference type="EMBL" id="GGG37895.1"/>
    </source>
</evidence>